<keyword evidence="3" id="KW-1185">Reference proteome</keyword>
<dbReference type="EnsemblPlants" id="Pp3c27_290V3.8">
    <property type="protein sequence ID" value="Pp3c27_290V3.8"/>
    <property type="gene ID" value="Pp3c27_290"/>
</dbReference>
<evidence type="ECO:0000313" key="2">
    <source>
        <dbReference type="EnsemblPlants" id="Pp3c27_290V3.8"/>
    </source>
</evidence>
<dbReference type="GO" id="GO:0004722">
    <property type="term" value="F:protein serine/threonine phosphatase activity"/>
    <property type="evidence" value="ECO:0000318"/>
    <property type="project" value="GO_Central"/>
</dbReference>
<dbReference type="SUPFAM" id="SSF81606">
    <property type="entry name" value="PP2C-like"/>
    <property type="match status" value="1"/>
</dbReference>
<name>A0A7I4CVK0_PHYPA</name>
<dbReference type="Proteomes" id="UP000006727">
    <property type="component" value="Chromosome 27"/>
</dbReference>
<dbReference type="EMBL" id="ABEU02000027">
    <property type="status" value="NOT_ANNOTATED_CDS"/>
    <property type="molecule type" value="Genomic_DNA"/>
</dbReference>
<evidence type="ECO:0000259" key="1">
    <source>
        <dbReference type="PROSITE" id="PS51746"/>
    </source>
</evidence>
<dbReference type="InterPro" id="IPR015655">
    <property type="entry name" value="PP2C"/>
</dbReference>
<dbReference type="InterPro" id="IPR036457">
    <property type="entry name" value="PPM-type-like_dom_sf"/>
</dbReference>
<evidence type="ECO:0000313" key="3">
    <source>
        <dbReference type="Proteomes" id="UP000006727"/>
    </source>
</evidence>
<dbReference type="AlphaFoldDB" id="A0A7I4CVK0"/>
<gene>
    <name evidence="2" type="primary">LOC112278520</name>
</gene>
<dbReference type="InParanoid" id="A0A7I4CVK0"/>
<sequence>MSAEVGFARCGPISVVERRRPSSDASMDLQGKELEDAFDDFLQTPILGRKKKKPELDIEAGGEDLEQGKIRVNVEPHQAASRGDASAKMGPSGEAICGGGQSQSMQPQVVWGFCLLRGLPGRPMGDLHVAEIRIIHGKEFFIQSCGGYFGGSLFLSLELDGKVAFFGIFDSHNGDAVAKQLQKNLFNNIVNEGGVWSDPAGATRDAYLLTDRHILDSTEKGGSTAVTAMVCELGGRLIVANLGDSRAVLCKNGKAELVSVKHDPTRPVEKANIETRGGHVTRFPGDQLRVDGKLAVTRAFGDKEMKEHISARPDVADIVIDLSCHFLVLGSNGLFSMFDDQEVVDSVKETDDPVKAARQLVEEARRRLCEDDISCIVVKFQEV</sequence>
<dbReference type="SMART" id="SM00332">
    <property type="entry name" value="PP2Cc"/>
    <property type="match status" value="1"/>
</dbReference>
<feature type="domain" description="PPM-type phosphatase" evidence="1">
    <location>
        <begin position="110"/>
        <end position="380"/>
    </location>
</feature>
<dbReference type="Gene3D" id="3.60.40.10">
    <property type="entry name" value="PPM-type phosphatase domain"/>
    <property type="match status" value="1"/>
</dbReference>
<reference evidence="2" key="3">
    <citation type="submission" date="2020-12" db="UniProtKB">
        <authorList>
            <consortium name="EnsemblPlants"/>
        </authorList>
    </citation>
    <scope>IDENTIFICATION</scope>
</reference>
<dbReference type="CDD" id="cd00143">
    <property type="entry name" value="PP2Cc"/>
    <property type="match status" value="1"/>
</dbReference>
<accession>A0A7I4CVK0</accession>
<organism evidence="2 3">
    <name type="scientific">Physcomitrium patens</name>
    <name type="common">Spreading-leaved earth moss</name>
    <name type="synonym">Physcomitrella patens</name>
    <dbReference type="NCBI Taxonomy" id="3218"/>
    <lineage>
        <taxon>Eukaryota</taxon>
        <taxon>Viridiplantae</taxon>
        <taxon>Streptophyta</taxon>
        <taxon>Embryophyta</taxon>
        <taxon>Bryophyta</taxon>
        <taxon>Bryophytina</taxon>
        <taxon>Bryopsida</taxon>
        <taxon>Funariidae</taxon>
        <taxon>Funariales</taxon>
        <taxon>Funariaceae</taxon>
        <taxon>Physcomitrium</taxon>
    </lineage>
</organism>
<dbReference type="PROSITE" id="PS51746">
    <property type="entry name" value="PPM_2"/>
    <property type="match status" value="1"/>
</dbReference>
<dbReference type="Pfam" id="PF00481">
    <property type="entry name" value="PP2C"/>
    <property type="match status" value="1"/>
</dbReference>
<dbReference type="InterPro" id="IPR001932">
    <property type="entry name" value="PPM-type_phosphatase-like_dom"/>
</dbReference>
<dbReference type="PANTHER" id="PTHR47992">
    <property type="entry name" value="PROTEIN PHOSPHATASE"/>
    <property type="match status" value="1"/>
</dbReference>
<reference evidence="2 3" key="1">
    <citation type="journal article" date="2008" name="Science">
        <title>The Physcomitrella genome reveals evolutionary insights into the conquest of land by plants.</title>
        <authorList>
            <person name="Rensing S."/>
            <person name="Lang D."/>
            <person name="Zimmer A."/>
            <person name="Terry A."/>
            <person name="Salamov A."/>
            <person name="Shapiro H."/>
            <person name="Nishiyama T."/>
            <person name="Perroud P.-F."/>
            <person name="Lindquist E."/>
            <person name="Kamisugi Y."/>
            <person name="Tanahashi T."/>
            <person name="Sakakibara K."/>
            <person name="Fujita T."/>
            <person name="Oishi K."/>
            <person name="Shin-I T."/>
            <person name="Kuroki Y."/>
            <person name="Toyoda A."/>
            <person name="Suzuki Y."/>
            <person name="Hashimoto A."/>
            <person name="Yamaguchi K."/>
            <person name="Sugano A."/>
            <person name="Kohara Y."/>
            <person name="Fujiyama A."/>
            <person name="Anterola A."/>
            <person name="Aoki S."/>
            <person name="Ashton N."/>
            <person name="Barbazuk W.B."/>
            <person name="Barker E."/>
            <person name="Bennetzen J."/>
            <person name="Bezanilla M."/>
            <person name="Blankenship R."/>
            <person name="Cho S.H."/>
            <person name="Dutcher S."/>
            <person name="Estelle M."/>
            <person name="Fawcett J.A."/>
            <person name="Gundlach H."/>
            <person name="Hanada K."/>
            <person name="Heyl A."/>
            <person name="Hicks K.A."/>
            <person name="Hugh J."/>
            <person name="Lohr M."/>
            <person name="Mayer K."/>
            <person name="Melkozernov A."/>
            <person name="Murata T."/>
            <person name="Nelson D."/>
            <person name="Pils B."/>
            <person name="Prigge M."/>
            <person name="Reiss B."/>
            <person name="Renner T."/>
            <person name="Rombauts S."/>
            <person name="Rushton P."/>
            <person name="Sanderfoot A."/>
            <person name="Schween G."/>
            <person name="Shiu S.-H."/>
            <person name="Stueber K."/>
            <person name="Theodoulou F.L."/>
            <person name="Tu H."/>
            <person name="Van de Peer Y."/>
            <person name="Verrier P.J."/>
            <person name="Waters E."/>
            <person name="Wood A."/>
            <person name="Yang L."/>
            <person name="Cove D."/>
            <person name="Cuming A."/>
            <person name="Hasebe M."/>
            <person name="Lucas S."/>
            <person name="Mishler D.B."/>
            <person name="Reski R."/>
            <person name="Grigoriev I."/>
            <person name="Quatrano R.S."/>
            <person name="Boore J.L."/>
        </authorList>
    </citation>
    <scope>NUCLEOTIDE SEQUENCE [LARGE SCALE GENOMIC DNA]</scope>
    <source>
        <strain evidence="2 3">cv. Gransden 2004</strain>
    </source>
</reference>
<reference evidence="2 3" key="2">
    <citation type="journal article" date="2018" name="Plant J.">
        <title>The Physcomitrella patens chromosome-scale assembly reveals moss genome structure and evolution.</title>
        <authorList>
            <person name="Lang D."/>
            <person name="Ullrich K.K."/>
            <person name="Murat F."/>
            <person name="Fuchs J."/>
            <person name="Jenkins J."/>
            <person name="Haas F.B."/>
            <person name="Piednoel M."/>
            <person name="Gundlach H."/>
            <person name="Van Bel M."/>
            <person name="Meyberg R."/>
            <person name="Vives C."/>
            <person name="Morata J."/>
            <person name="Symeonidi A."/>
            <person name="Hiss M."/>
            <person name="Muchero W."/>
            <person name="Kamisugi Y."/>
            <person name="Saleh O."/>
            <person name="Blanc G."/>
            <person name="Decker E.L."/>
            <person name="van Gessel N."/>
            <person name="Grimwood J."/>
            <person name="Hayes R.D."/>
            <person name="Graham S.W."/>
            <person name="Gunter L.E."/>
            <person name="McDaniel S.F."/>
            <person name="Hoernstein S.N.W."/>
            <person name="Larsson A."/>
            <person name="Li F.W."/>
            <person name="Perroud P.F."/>
            <person name="Phillips J."/>
            <person name="Ranjan P."/>
            <person name="Rokshar D.S."/>
            <person name="Rothfels C.J."/>
            <person name="Schneider L."/>
            <person name="Shu S."/>
            <person name="Stevenson D.W."/>
            <person name="Thummler F."/>
            <person name="Tillich M."/>
            <person name="Villarreal Aguilar J.C."/>
            <person name="Widiez T."/>
            <person name="Wong G.K."/>
            <person name="Wymore A."/>
            <person name="Zhang Y."/>
            <person name="Zimmer A.D."/>
            <person name="Quatrano R.S."/>
            <person name="Mayer K.F.X."/>
            <person name="Goodstein D."/>
            <person name="Casacuberta J.M."/>
            <person name="Vandepoele K."/>
            <person name="Reski R."/>
            <person name="Cuming A.C."/>
            <person name="Tuskan G.A."/>
            <person name="Maumus F."/>
            <person name="Salse J."/>
            <person name="Schmutz J."/>
            <person name="Rensing S.A."/>
        </authorList>
    </citation>
    <scope>NUCLEOTIDE SEQUENCE [LARGE SCALE GENOMIC DNA]</scope>
    <source>
        <strain evidence="2 3">cv. Gransden 2004</strain>
    </source>
</reference>
<protein>
    <recommendedName>
        <fullName evidence="1">PPM-type phosphatase domain-containing protein</fullName>
    </recommendedName>
</protein>
<dbReference type="GO" id="GO:1902531">
    <property type="term" value="P:regulation of intracellular signal transduction"/>
    <property type="evidence" value="ECO:0000318"/>
    <property type="project" value="GO_Central"/>
</dbReference>
<dbReference type="Gramene" id="Pp3c27_290V3.8">
    <property type="protein sequence ID" value="Pp3c27_290V3.8"/>
    <property type="gene ID" value="Pp3c27_290"/>
</dbReference>
<proteinExistence type="predicted"/>